<evidence type="ECO:0000256" key="2">
    <source>
        <dbReference type="ARBA" id="ARBA00022801"/>
    </source>
</evidence>
<dbReference type="InterPro" id="IPR020084">
    <property type="entry name" value="NUDIX_hydrolase_CS"/>
</dbReference>
<dbReference type="Pfam" id="PF00293">
    <property type="entry name" value="NUDIX"/>
    <property type="match status" value="1"/>
</dbReference>
<name>A0A1J5SBB0_9ZZZZ</name>
<protein>
    <submittedName>
        <fullName evidence="4">ADP-ribose pyrophosphatase</fullName>
        <ecNumber evidence="4">3.6.1.13</ecNumber>
    </submittedName>
</protein>
<dbReference type="SUPFAM" id="SSF55811">
    <property type="entry name" value="Nudix"/>
    <property type="match status" value="1"/>
</dbReference>
<dbReference type="InterPro" id="IPR000086">
    <property type="entry name" value="NUDIX_hydrolase_dom"/>
</dbReference>
<dbReference type="GO" id="GO:0006753">
    <property type="term" value="P:nucleoside phosphate metabolic process"/>
    <property type="evidence" value="ECO:0007669"/>
    <property type="project" value="TreeGrafter"/>
</dbReference>
<dbReference type="PROSITE" id="PS51462">
    <property type="entry name" value="NUDIX"/>
    <property type="match status" value="1"/>
</dbReference>
<reference evidence="4" key="1">
    <citation type="submission" date="2016-10" db="EMBL/GenBank/DDBJ databases">
        <title>Sequence of Gallionella enrichment culture.</title>
        <authorList>
            <person name="Poehlein A."/>
            <person name="Muehling M."/>
            <person name="Daniel R."/>
        </authorList>
    </citation>
    <scope>NUCLEOTIDE SEQUENCE</scope>
</reference>
<feature type="domain" description="Nudix hydrolase" evidence="3">
    <location>
        <begin position="42"/>
        <end position="171"/>
    </location>
</feature>
<accession>A0A1J5SBB0</accession>
<comment type="caution">
    <text evidence="4">The sequence shown here is derived from an EMBL/GenBank/DDBJ whole genome shotgun (WGS) entry which is preliminary data.</text>
</comment>
<dbReference type="EMBL" id="MLJW01000132">
    <property type="protein sequence ID" value="OIQ97509.1"/>
    <property type="molecule type" value="Genomic_DNA"/>
</dbReference>
<dbReference type="GO" id="GO:0005829">
    <property type="term" value="C:cytosol"/>
    <property type="evidence" value="ECO:0007669"/>
    <property type="project" value="TreeGrafter"/>
</dbReference>
<proteinExistence type="predicted"/>
<evidence type="ECO:0000256" key="1">
    <source>
        <dbReference type="ARBA" id="ARBA00001946"/>
    </source>
</evidence>
<keyword evidence="2 4" id="KW-0378">Hydrolase</keyword>
<evidence type="ECO:0000259" key="3">
    <source>
        <dbReference type="PROSITE" id="PS51462"/>
    </source>
</evidence>
<dbReference type="InterPro" id="IPR015797">
    <property type="entry name" value="NUDIX_hydrolase-like_dom_sf"/>
</dbReference>
<organism evidence="4">
    <name type="scientific">mine drainage metagenome</name>
    <dbReference type="NCBI Taxonomy" id="410659"/>
    <lineage>
        <taxon>unclassified sequences</taxon>
        <taxon>metagenomes</taxon>
        <taxon>ecological metagenomes</taxon>
    </lineage>
</organism>
<comment type="cofactor">
    <cofactor evidence="1">
        <name>Mg(2+)</name>
        <dbReference type="ChEBI" id="CHEBI:18420"/>
    </cofactor>
</comment>
<gene>
    <name evidence="4" type="primary">nudF_8</name>
    <name evidence="4" type="ORF">GALL_205190</name>
</gene>
<evidence type="ECO:0000313" key="4">
    <source>
        <dbReference type="EMBL" id="OIQ97509.1"/>
    </source>
</evidence>
<dbReference type="AlphaFoldDB" id="A0A1J5SBB0"/>
<dbReference type="PANTHER" id="PTHR11839">
    <property type="entry name" value="UDP/ADP-SUGAR PYROPHOSPHATASE"/>
    <property type="match status" value="1"/>
</dbReference>
<dbReference type="PANTHER" id="PTHR11839:SF18">
    <property type="entry name" value="NUDIX HYDROLASE DOMAIN-CONTAINING PROTEIN"/>
    <property type="match status" value="1"/>
</dbReference>
<dbReference type="GO" id="GO:0047631">
    <property type="term" value="F:ADP-ribose diphosphatase activity"/>
    <property type="evidence" value="ECO:0007669"/>
    <property type="project" value="UniProtKB-EC"/>
</dbReference>
<dbReference type="EC" id="3.6.1.13" evidence="4"/>
<dbReference type="Gene3D" id="3.90.79.10">
    <property type="entry name" value="Nucleoside Triphosphate Pyrophosphohydrolase"/>
    <property type="match status" value="1"/>
</dbReference>
<dbReference type="PROSITE" id="PS00893">
    <property type="entry name" value="NUDIX_BOX"/>
    <property type="match status" value="1"/>
</dbReference>
<dbReference type="CDD" id="cd03424">
    <property type="entry name" value="NUDIX_ADPRase_Nudt5_UGPPase_Nudt14"/>
    <property type="match status" value="1"/>
</dbReference>
<dbReference type="GO" id="GO:0019693">
    <property type="term" value="P:ribose phosphate metabolic process"/>
    <property type="evidence" value="ECO:0007669"/>
    <property type="project" value="TreeGrafter"/>
</dbReference>
<sequence length="185" mass="21700">MRDLKWKVLSTKYVYENKWFHAKADSCMLPDGRIIEPYFVVELPNFCNMFIVTKEERVVMVRQYRYPIDQTTYELAGGIIEKDENPETAALREMQEETGYTSGEVEYLFTAAANPALMNNIAYFFLAKNAEKIESTNFDELEDLDVVSFSKEEFLQMLKENKFMHGVQLGAMYESMIRLGWLKFE</sequence>